<evidence type="ECO:0000313" key="2">
    <source>
        <dbReference type="EMBL" id="GMA30380.1"/>
    </source>
</evidence>
<protein>
    <recommendedName>
        <fullName evidence="1">SCP domain-containing protein</fullName>
    </recommendedName>
</protein>
<evidence type="ECO:0000313" key="3">
    <source>
        <dbReference type="Proteomes" id="UP001157161"/>
    </source>
</evidence>
<reference evidence="2" key="2">
    <citation type="submission" date="2023-02" db="EMBL/GenBank/DDBJ databases">
        <authorList>
            <person name="Sun Q."/>
            <person name="Mori K."/>
        </authorList>
    </citation>
    <scope>NUCLEOTIDE SEQUENCE</scope>
    <source>
        <strain evidence="2">NBRC 112290</strain>
    </source>
</reference>
<dbReference type="PANTHER" id="PTHR31157:SF1">
    <property type="entry name" value="SCP DOMAIN-CONTAINING PROTEIN"/>
    <property type="match status" value="1"/>
</dbReference>
<dbReference type="PROSITE" id="PS51257">
    <property type="entry name" value="PROKAR_LIPOPROTEIN"/>
    <property type="match status" value="1"/>
</dbReference>
<sequence length="177" mass="17826">MHARGRIGVVVLVALPFVALVGCGGVDAVDPAASPTATPTLPTATPVLVDVGDPEAYAADLFAATNAARAAEELPELPPSDCAAEHALERAEKLVGLEGLAHAPLEGVIADCAPATGAAENLVRSAAAPEAVVQAWLDSPGHRANLLSADYAVAAITCVPDGEELVCSHVFLNAEVP</sequence>
<reference evidence="2" key="1">
    <citation type="journal article" date="2014" name="Int. J. Syst. Evol. Microbiol.">
        <title>Complete genome sequence of Corynebacterium casei LMG S-19264T (=DSM 44701T), isolated from a smear-ripened cheese.</title>
        <authorList>
            <consortium name="US DOE Joint Genome Institute (JGI-PGF)"/>
            <person name="Walter F."/>
            <person name="Albersmeier A."/>
            <person name="Kalinowski J."/>
            <person name="Ruckert C."/>
        </authorList>
    </citation>
    <scope>NUCLEOTIDE SEQUENCE</scope>
    <source>
        <strain evidence="2">NBRC 112290</strain>
    </source>
</reference>
<comment type="caution">
    <text evidence="2">The sequence shown here is derived from an EMBL/GenBank/DDBJ whole genome shotgun (WGS) entry which is preliminary data.</text>
</comment>
<dbReference type="Gene3D" id="3.40.33.10">
    <property type="entry name" value="CAP"/>
    <property type="match status" value="1"/>
</dbReference>
<dbReference type="EMBL" id="BSUM01000001">
    <property type="protein sequence ID" value="GMA30380.1"/>
    <property type="molecule type" value="Genomic_DNA"/>
</dbReference>
<gene>
    <name evidence="2" type="ORF">GCM10025875_03720</name>
</gene>
<dbReference type="InterPro" id="IPR014044">
    <property type="entry name" value="CAP_dom"/>
</dbReference>
<feature type="domain" description="SCP" evidence="1">
    <location>
        <begin position="63"/>
        <end position="164"/>
    </location>
</feature>
<dbReference type="SUPFAM" id="SSF55797">
    <property type="entry name" value="PR-1-like"/>
    <property type="match status" value="1"/>
</dbReference>
<dbReference type="Proteomes" id="UP001157161">
    <property type="component" value="Unassembled WGS sequence"/>
</dbReference>
<name>A0AA37URT8_9MICO</name>
<dbReference type="InterPro" id="IPR035940">
    <property type="entry name" value="CAP_sf"/>
</dbReference>
<evidence type="ECO:0000259" key="1">
    <source>
        <dbReference type="Pfam" id="PF00188"/>
    </source>
</evidence>
<proteinExistence type="predicted"/>
<accession>A0AA37URT8</accession>
<organism evidence="2 3">
    <name type="scientific">Litorihabitans aurantiacus</name>
    <dbReference type="NCBI Taxonomy" id="1930061"/>
    <lineage>
        <taxon>Bacteria</taxon>
        <taxon>Bacillati</taxon>
        <taxon>Actinomycetota</taxon>
        <taxon>Actinomycetes</taxon>
        <taxon>Micrococcales</taxon>
        <taxon>Beutenbergiaceae</taxon>
        <taxon>Litorihabitans</taxon>
    </lineage>
</organism>
<dbReference type="PANTHER" id="PTHR31157">
    <property type="entry name" value="SCP DOMAIN-CONTAINING PROTEIN"/>
    <property type="match status" value="1"/>
</dbReference>
<dbReference type="Pfam" id="PF00188">
    <property type="entry name" value="CAP"/>
    <property type="match status" value="1"/>
</dbReference>
<keyword evidence="3" id="KW-1185">Reference proteome</keyword>
<dbReference type="AlphaFoldDB" id="A0AA37URT8"/>